<dbReference type="AlphaFoldDB" id="A0A2I0K8S4"/>
<protein>
    <recommendedName>
        <fullName evidence="3">DUF4283 domain-containing protein</fullName>
    </recommendedName>
</protein>
<keyword evidence="2" id="KW-1185">Reference proteome</keyword>
<dbReference type="EMBL" id="PGOL01000787">
    <property type="protein sequence ID" value="PKI64924.1"/>
    <property type="molecule type" value="Genomic_DNA"/>
</dbReference>
<evidence type="ECO:0008006" key="3">
    <source>
        <dbReference type="Google" id="ProtNLM"/>
    </source>
</evidence>
<dbReference type="Proteomes" id="UP000233551">
    <property type="component" value="Unassembled WGS sequence"/>
</dbReference>
<proteinExistence type="predicted"/>
<comment type="caution">
    <text evidence="1">The sequence shown here is derived from an EMBL/GenBank/DDBJ whole genome shotgun (WGS) entry which is preliminary data.</text>
</comment>
<organism evidence="1 2">
    <name type="scientific">Punica granatum</name>
    <name type="common">Pomegranate</name>
    <dbReference type="NCBI Taxonomy" id="22663"/>
    <lineage>
        <taxon>Eukaryota</taxon>
        <taxon>Viridiplantae</taxon>
        <taxon>Streptophyta</taxon>
        <taxon>Embryophyta</taxon>
        <taxon>Tracheophyta</taxon>
        <taxon>Spermatophyta</taxon>
        <taxon>Magnoliopsida</taxon>
        <taxon>eudicotyledons</taxon>
        <taxon>Gunneridae</taxon>
        <taxon>Pentapetalae</taxon>
        <taxon>rosids</taxon>
        <taxon>malvids</taxon>
        <taxon>Myrtales</taxon>
        <taxon>Lythraceae</taxon>
        <taxon>Punica</taxon>
    </lineage>
</organism>
<evidence type="ECO:0000313" key="2">
    <source>
        <dbReference type="Proteomes" id="UP000233551"/>
    </source>
</evidence>
<accession>A0A2I0K8S4</accession>
<evidence type="ECO:0000313" key="1">
    <source>
        <dbReference type="EMBL" id="PKI64924.1"/>
    </source>
</evidence>
<reference evidence="1 2" key="1">
    <citation type="submission" date="2017-11" db="EMBL/GenBank/DDBJ databases">
        <title>De-novo sequencing of pomegranate (Punica granatum L.) genome.</title>
        <authorList>
            <person name="Akparov Z."/>
            <person name="Amiraslanov A."/>
            <person name="Hajiyeva S."/>
            <person name="Abbasov M."/>
            <person name="Kaur K."/>
            <person name="Hamwieh A."/>
            <person name="Solovyev V."/>
            <person name="Salamov A."/>
            <person name="Braich B."/>
            <person name="Kosarev P."/>
            <person name="Mahmoud A."/>
            <person name="Hajiyev E."/>
            <person name="Babayeva S."/>
            <person name="Izzatullayeva V."/>
            <person name="Mammadov A."/>
            <person name="Mammadov A."/>
            <person name="Sharifova S."/>
            <person name="Ojaghi J."/>
            <person name="Eynullazada K."/>
            <person name="Bayramov B."/>
            <person name="Abdulazimova A."/>
            <person name="Shahmuradov I."/>
        </authorList>
    </citation>
    <scope>NUCLEOTIDE SEQUENCE [LARGE SCALE GENOMIC DNA]</scope>
    <source>
        <strain evidence="2">cv. AG2017</strain>
        <tissue evidence="1">Leaf</tissue>
    </source>
</reference>
<sequence>MDKATAIHSRLDYAKVYIEVEVEKEVSDVLNVNLGNEYMVKVLIDAPWLPEKCDHYKVFGHRCSDTPEAAPAELALGLLALVEGSVAPQELIISTAPKAVMEGLPEMDTFVQSVPVKVAVNVEMDSSIQFVAVKVVENAIINNGEAAYNVAADISIEEEKRREVDNKLADTEVVKTRDNATSSDDELEVKESRLGDTSQLRSAAMEVAKSVRKVQGKRKPRMGNRGGYSHGCLYKKLRNLKRHLRDFNRTKFGDVHAKVADLQTQLAKVQAFILESDCVPIEIIMKEIDLRIELLEVIDKEEKLLKQKSRVAWLKVEAHNTSFFYRVVKEMNARASI</sequence>
<gene>
    <name evidence="1" type="ORF">CRG98_014666</name>
</gene>
<name>A0A2I0K8S4_PUNGR</name>